<evidence type="ECO:0000256" key="1">
    <source>
        <dbReference type="ARBA" id="ARBA00004571"/>
    </source>
</evidence>
<keyword evidence="5" id="KW-0732">Signal</keyword>
<keyword evidence="3 10" id="KW-1134">Transmembrane beta strand</keyword>
<gene>
    <name evidence="14" type="ORF">HMPREF9445_01357</name>
</gene>
<dbReference type="InterPro" id="IPR036942">
    <property type="entry name" value="Beta-barrel_TonB_sf"/>
</dbReference>
<dbReference type="PANTHER" id="PTHR30069">
    <property type="entry name" value="TONB-DEPENDENT OUTER MEMBRANE RECEPTOR"/>
    <property type="match status" value="1"/>
</dbReference>
<dbReference type="Gene3D" id="2.40.170.20">
    <property type="entry name" value="TonB-dependent receptor, beta-barrel domain"/>
    <property type="match status" value="1"/>
</dbReference>
<keyword evidence="7 10" id="KW-0472">Membrane</keyword>
<protein>
    <submittedName>
        <fullName evidence="14">TonB-dependent receptor</fullName>
    </submittedName>
</protein>
<evidence type="ECO:0000256" key="3">
    <source>
        <dbReference type="ARBA" id="ARBA00022452"/>
    </source>
</evidence>
<organism evidence="14 15">
    <name type="scientific">Bacteroides clarus YIT 12056</name>
    <dbReference type="NCBI Taxonomy" id="762984"/>
    <lineage>
        <taxon>Bacteria</taxon>
        <taxon>Pseudomonadati</taxon>
        <taxon>Bacteroidota</taxon>
        <taxon>Bacteroidia</taxon>
        <taxon>Bacteroidales</taxon>
        <taxon>Bacteroidaceae</taxon>
        <taxon>Bacteroides</taxon>
    </lineage>
</organism>
<evidence type="ECO:0000256" key="8">
    <source>
        <dbReference type="ARBA" id="ARBA00023170"/>
    </source>
</evidence>
<dbReference type="Gene3D" id="2.170.130.10">
    <property type="entry name" value="TonB-dependent receptor, plug domain"/>
    <property type="match status" value="1"/>
</dbReference>
<dbReference type="Pfam" id="PF00593">
    <property type="entry name" value="TonB_dep_Rec_b-barrel"/>
    <property type="match status" value="1"/>
</dbReference>
<comment type="subcellular location">
    <subcellularLocation>
        <location evidence="1 10">Cell outer membrane</location>
        <topology evidence="1 10">Multi-pass membrane protein</topology>
    </subcellularLocation>
</comment>
<evidence type="ECO:0000313" key="15">
    <source>
        <dbReference type="Proteomes" id="UP000010321"/>
    </source>
</evidence>
<reference evidence="14 15" key="1">
    <citation type="submission" date="2011-02" db="EMBL/GenBank/DDBJ databases">
        <authorList>
            <person name="Weinstock G."/>
            <person name="Sodergren E."/>
            <person name="Clifton S."/>
            <person name="Fulton L."/>
            <person name="Fulton B."/>
            <person name="Courtney L."/>
            <person name="Fronick C."/>
            <person name="Harrison M."/>
            <person name="Strong C."/>
            <person name="Farmer C."/>
            <person name="Delahaunty K."/>
            <person name="Markovic C."/>
            <person name="Hall O."/>
            <person name="Minx P."/>
            <person name="Tomlinson C."/>
            <person name="Mitreva M."/>
            <person name="Hou S."/>
            <person name="Chen J."/>
            <person name="Wollam A."/>
            <person name="Pepin K.H."/>
            <person name="Johnson M."/>
            <person name="Bhonagiri V."/>
            <person name="Zhang X."/>
            <person name="Suruliraj S."/>
            <person name="Warren W."/>
            <person name="Chinwalla A."/>
            <person name="Mardis E.R."/>
            <person name="Wilson R.K."/>
        </authorList>
    </citation>
    <scope>NUCLEOTIDE SEQUENCE [LARGE SCALE GENOMIC DNA]</scope>
    <source>
        <strain evidence="14 15">YIT 12056</strain>
    </source>
</reference>
<sequence>MSFKDNLYSFMMWRMKVRFACIGFFCMGGALLSAQEVAKKDTITGKVHQIEKVTVTARRMPNKVTSAVPIQTLSQQDISRLGIQNMADAVRRFAGANVKDYGGIGGLKTVSVRNIGAVHTAVSYDGVVVSNSQAGQIDIGRFSLDNVSTLSLAIGQTENMLQSARLYASAGVLSIETEKPHFDEGRSAAFQARISSGSFGYVTSALRWWQKIGNRTRLALNANYMRADGNYPFTLVNGKYVTEEKRNNSDIYSWQGEATLYHTFKDGGEVDVKGYYFNSRRGLPGAVTLYNPISDETLWDENAFVQARYKKHFSSKWSLQAQAKYNYGWNRYEDEGKEYADGYYQAVHRQDEYYLSATALYRPFKTLSLSLAQDGVVNTLRSNLKDCPFPTRYASLTAFNIRYQYGRITASGSLVHTFITEKVEVGNAPENFRRLAPSASVSIQPWMEKTFFLRFMYKSTFRTPTFNDLYYYRLGNRSLRPEKANEYNVGITWSSSSLSFLDYISVTFDAYYNDVTDKIVAFPTTYAWRMANYGTVRATGVDATLAISAPLAKNIDLIISGGYTLQKAIDLTDSDAKNYKEQLPYTPKHSGNVSARFEMPWFSIGYSVVGVSKRYCLSQNIPENEIAGYMEHTASISKECAFKKCKLQLQAEIINLTDEQYDVIKYYPMPGRSWRVTGTFKF</sequence>
<evidence type="ECO:0000256" key="5">
    <source>
        <dbReference type="ARBA" id="ARBA00022729"/>
    </source>
</evidence>
<accession>A0ABP2KTQ8</accession>
<keyword evidence="2 10" id="KW-0813">Transport</keyword>
<comment type="caution">
    <text evidence="14">The sequence shown here is derived from an EMBL/GenBank/DDBJ whole genome shotgun (WGS) entry which is preliminary data.</text>
</comment>
<evidence type="ECO:0000256" key="7">
    <source>
        <dbReference type="ARBA" id="ARBA00023136"/>
    </source>
</evidence>
<evidence type="ECO:0000259" key="13">
    <source>
        <dbReference type="Pfam" id="PF07715"/>
    </source>
</evidence>
<dbReference type="InterPro" id="IPR037066">
    <property type="entry name" value="Plug_dom_sf"/>
</dbReference>
<evidence type="ECO:0000256" key="10">
    <source>
        <dbReference type="PROSITE-ProRule" id="PRU01360"/>
    </source>
</evidence>
<evidence type="ECO:0000256" key="2">
    <source>
        <dbReference type="ARBA" id="ARBA00022448"/>
    </source>
</evidence>
<evidence type="ECO:0000259" key="12">
    <source>
        <dbReference type="Pfam" id="PF00593"/>
    </source>
</evidence>
<dbReference type="PROSITE" id="PS52016">
    <property type="entry name" value="TONB_DEPENDENT_REC_3"/>
    <property type="match status" value="1"/>
</dbReference>
<dbReference type="InterPro" id="IPR039426">
    <property type="entry name" value="TonB-dep_rcpt-like"/>
</dbReference>
<dbReference type="InterPro" id="IPR000531">
    <property type="entry name" value="Beta-barrel_TonB"/>
</dbReference>
<proteinExistence type="inferred from homology"/>
<evidence type="ECO:0000256" key="9">
    <source>
        <dbReference type="ARBA" id="ARBA00023237"/>
    </source>
</evidence>
<dbReference type="Proteomes" id="UP000010321">
    <property type="component" value="Unassembled WGS sequence"/>
</dbReference>
<feature type="domain" description="TonB-dependent receptor plug" evidence="13">
    <location>
        <begin position="65"/>
        <end position="151"/>
    </location>
</feature>
<comment type="similarity">
    <text evidence="10 11">Belongs to the TonB-dependent receptor family.</text>
</comment>
<keyword evidence="15" id="KW-1185">Reference proteome</keyword>
<dbReference type="InterPro" id="IPR012910">
    <property type="entry name" value="Plug_dom"/>
</dbReference>
<evidence type="ECO:0000256" key="4">
    <source>
        <dbReference type="ARBA" id="ARBA00022692"/>
    </source>
</evidence>
<dbReference type="PANTHER" id="PTHR30069:SF29">
    <property type="entry name" value="HEMOGLOBIN AND HEMOGLOBIN-HAPTOGLOBIN-BINDING PROTEIN 1-RELATED"/>
    <property type="match status" value="1"/>
</dbReference>
<feature type="domain" description="TonB-dependent receptor-like beta-barrel" evidence="12">
    <location>
        <begin position="211"/>
        <end position="656"/>
    </location>
</feature>
<keyword evidence="8 14" id="KW-0675">Receptor</keyword>
<evidence type="ECO:0000256" key="11">
    <source>
        <dbReference type="RuleBase" id="RU003357"/>
    </source>
</evidence>
<dbReference type="SUPFAM" id="SSF56935">
    <property type="entry name" value="Porins"/>
    <property type="match status" value="1"/>
</dbReference>
<name>A0ABP2KTQ8_9BACE</name>
<dbReference type="EMBL" id="AFBM01000010">
    <property type="protein sequence ID" value="EGF53028.1"/>
    <property type="molecule type" value="Genomic_DNA"/>
</dbReference>
<evidence type="ECO:0000256" key="6">
    <source>
        <dbReference type="ARBA" id="ARBA00023077"/>
    </source>
</evidence>
<evidence type="ECO:0000313" key="14">
    <source>
        <dbReference type="EMBL" id="EGF53028.1"/>
    </source>
</evidence>
<keyword evidence="4 10" id="KW-0812">Transmembrane</keyword>
<keyword evidence="9 10" id="KW-0998">Cell outer membrane</keyword>
<keyword evidence="6 11" id="KW-0798">TonB box</keyword>
<dbReference type="Pfam" id="PF07715">
    <property type="entry name" value="Plug"/>
    <property type="match status" value="1"/>
</dbReference>